<dbReference type="AlphaFoldDB" id="F4LJ88"/>
<keyword evidence="3" id="KW-1185">Reference proteome</keyword>
<feature type="compositionally biased region" description="Acidic residues" evidence="1">
    <location>
        <begin position="73"/>
        <end position="87"/>
    </location>
</feature>
<name>F4LJ88_TREBD</name>
<reference evidence="3" key="1">
    <citation type="submission" date="2011-04" db="EMBL/GenBank/DDBJ databases">
        <title>The complete genome of Treponema brennaborense DSM 12168.</title>
        <authorList>
            <person name="Lucas S."/>
            <person name="Han J."/>
            <person name="Lapidus A."/>
            <person name="Bruce D."/>
            <person name="Goodwin L."/>
            <person name="Pitluck S."/>
            <person name="Peters L."/>
            <person name="Kyrpides N."/>
            <person name="Mavromatis K."/>
            <person name="Ivanova N."/>
            <person name="Mikhailova N."/>
            <person name="Pagani I."/>
            <person name="Teshima H."/>
            <person name="Detter J.C."/>
            <person name="Tapia R."/>
            <person name="Han C."/>
            <person name="Land M."/>
            <person name="Hauser L."/>
            <person name="Markowitz V."/>
            <person name="Cheng J.-F."/>
            <person name="Hugenholtz P."/>
            <person name="Woyke T."/>
            <person name="Wu D."/>
            <person name="Gronow S."/>
            <person name="Wellnitz S."/>
            <person name="Brambilla E."/>
            <person name="Klenk H.-P."/>
            <person name="Eisen J.A."/>
        </authorList>
    </citation>
    <scope>NUCLEOTIDE SEQUENCE [LARGE SCALE GENOMIC DNA]</scope>
    <source>
        <strain evidence="3">DSM 12168 / CIP 105900 / DD5/3</strain>
    </source>
</reference>
<dbReference type="EMBL" id="CP002696">
    <property type="protein sequence ID" value="AEE16345.1"/>
    <property type="molecule type" value="Genomic_DNA"/>
</dbReference>
<sequence>METQGFKKIAGGDLQTGMRFSAPLFFEDGRNMFLAEGKSLKPYHLAAVARWNVPFVVTYGKLISDTDKPENGGIEDLEPLDELEELQ</sequence>
<proteinExistence type="predicted"/>
<organism evidence="2 3">
    <name type="scientific">Treponema brennaborense (strain DSM 12168 / CIP 105900 / DD5/3)</name>
    <dbReference type="NCBI Taxonomy" id="906968"/>
    <lineage>
        <taxon>Bacteria</taxon>
        <taxon>Pseudomonadati</taxon>
        <taxon>Spirochaetota</taxon>
        <taxon>Spirochaetia</taxon>
        <taxon>Spirochaetales</taxon>
        <taxon>Treponemataceae</taxon>
        <taxon>Treponema</taxon>
    </lineage>
</organism>
<gene>
    <name evidence="2" type="ordered locus">Trebr_0909</name>
</gene>
<dbReference type="STRING" id="906968.Trebr_0909"/>
<dbReference type="RefSeq" id="WP_013758064.1">
    <property type="nucleotide sequence ID" value="NC_015500.1"/>
</dbReference>
<dbReference type="KEGG" id="tbe:Trebr_0909"/>
<evidence type="ECO:0000313" key="3">
    <source>
        <dbReference type="Proteomes" id="UP000006546"/>
    </source>
</evidence>
<feature type="region of interest" description="Disordered" evidence="1">
    <location>
        <begin position="67"/>
        <end position="87"/>
    </location>
</feature>
<dbReference type="Proteomes" id="UP000006546">
    <property type="component" value="Chromosome"/>
</dbReference>
<protein>
    <submittedName>
        <fullName evidence="2">HD domain-containing protein</fullName>
    </submittedName>
</protein>
<accession>F4LJ88</accession>
<dbReference type="eggNOG" id="COG2206">
    <property type="taxonomic scope" value="Bacteria"/>
</dbReference>
<dbReference type="HOGENOM" id="CLU_2482350_0_0_12"/>
<evidence type="ECO:0000256" key="1">
    <source>
        <dbReference type="SAM" id="MobiDB-lite"/>
    </source>
</evidence>
<dbReference type="OrthoDB" id="9781505at2"/>
<evidence type="ECO:0000313" key="2">
    <source>
        <dbReference type="EMBL" id="AEE16345.1"/>
    </source>
</evidence>